<evidence type="ECO:0000313" key="1">
    <source>
        <dbReference type="EMBL" id="VVE14820.1"/>
    </source>
</evidence>
<dbReference type="EMBL" id="CABPSC010000010">
    <property type="protein sequence ID" value="VVE14820.1"/>
    <property type="molecule type" value="Genomic_DNA"/>
</dbReference>
<reference evidence="1 2" key="1">
    <citation type="submission" date="2019-08" db="EMBL/GenBank/DDBJ databases">
        <authorList>
            <person name="Peeters C."/>
        </authorList>
    </citation>
    <scope>NUCLEOTIDE SEQUENCE [LARGE SCALE GENOMIC DNA]</scope>
    <source>
        <strain evidence="1 2">LMG 31109</strain>
    </source>
</reference>
<organism evidence="1 2">
    <name type="scientific">Pandoraea nosoerga</name>
    <dbReference type="NCBI Taxonomy" id="2508296"/>
    <lineage>
        <taxon>Bacteria</taxon>
        <taxon>Pseudomonadati</taxon>
        <taxon>Pseudomonadota</taxon>
        <taxon>Betaproteobacteria</taxon>
        <taxon>Burkholderiales</taxon>
        <taxon>Burkholderiaceae</taxon>
        <taxon>Pandoraea</taxon>
    </lineage>
</organism>
<dbReference type="AlphaFoldDB" id="A0A5E4VUU9"/>
<protein>
    <submittedName>
        <fullName evidence="1">Uncharacterized protein</fullName>
    </submittedName>
</protein>
<name>A0A5E4VUU9_9BURK</name>
<dbReference type="InterPro" id="IPR043519">
    <property type="entry name" value="NT_sf"/>
</dbReference>
<evidence type="ECO:0000313" key="2">
    <source>
        <dbReference type="Proteomes" id="UP000367825"/>
    </source>
</evidence>
<sequence length="253" mass="28434">MSARPVAVGPVLEPALADALHQYFVHADVQQLLVQLRALMPIPFSGVVLYGSLARRPLPAEIGDSDVDLLLLTDEPAHGGIFGFAQEVQVDLHVQTRADTLADFASNWVYADARILWDGRPPELLQWQSTLRAWKSAHRPEWNEVDRLRNQVWAERLIRRLEKLAPVDEGKAWLLSSRLIAAIPQFHAHVRGMHTTSFSQWWGALAVSDPLLHDRLDQYLCARQLGPQTLREIFALIFEAPVPCDPGQSVPMP</sequence>
<keyword evidence="2" id="KW-1185">Reference proteome</keyword>
<dbReference type="Proteomes" id="UP000367825">
    <property type="component" value="Unassembled WGS sequence"/>
</dbReference>
<proteinExistence type="predicted"/>
<dbReference type="SUPFAM" id="SSF81301">
    <property type="entry name" value="Nucleotidyltransferase"/>
    <property type="match status" value="1"/>
</dbReference>
<dbReference type="OrthoDB" id="3422944at2"/>
<accession>A0A5E4VUU9</accession>
<gene>
    <name evidence="1" type="ORF">PNO31109_02819</name>
</gene>
<dbReference type="RefSeq" id="WP_145864653.1">
    <property type="nucleotide sequence ID" value="NZ_CABPSC010000010.1"/>
</dbReference>